<gene>
    <name evidence="2" type="ORF">J2Z66_003661</name>
</gene>
<evidence type="ECO:0000256" key="1">
    <source>
        <dbReference type="SAM" id="Phobius"/>
    </source>
</evidence>
<reference evidence="2 3" key="1">
    <citation type="submission" date="2021-03" db="EMBL/GenBank/DDBJ databases">
        <title>Genomic Encyclopedia of Type Strains, Phase IV (KMG-IV): sequencing the most valuable type-strain genomes for metagenomic binning, comparative biology and taxonomic classification.</title>
        <authorList>
            <person name="Goeker M."/>
        </authorList>
    </citation>
    <scope>NUCLEOTIDE SEQUENCE [LARGE SCALE GENOMIC DNA]</scope>
    <source>
        <strain evidence="2 3">DSM 26048</strain>
    </source>
</reference>
<accession>A0ABS4IX12</accession>
<protein>
    <submittedName>
        <fullName evidence="2">Uncharacterized protein</fullName>
    </submittedName>
</protein>
<proteinExistence type="predicted"/>
<evidence type="ECO:0000313" key="2">
    <source>
        <dbReference type="EMBL" id="MBP1992053.1"/>
    </source>
</evidence>
<feature type="transmembrane region" description="Helical" evidence="1">
    <location>
        <begin position="80"/>
        <end position="100"/>
    </location>
</feature>
<organism evidence="2 3">
    <name type="scientific">Paenibacillus eucommiae</name>
    <dbReference type="NCBI Taxonomy" id="1355755"/>
    <lineage>
        <taxon>Bacteria</taxon>
        <taxon>Bacillati</taxon>
        <taxon>Bacillota</taxon>
        <taxon>Bacilli</taxon>
        <taxon>Bacillales</taxon>
        <taxon>Paenibacillaceae</taxon>
        <taxon>Paenibacillus</taxon>
    </lineage>
</organism>
<comment type="caution">
    <text evidence="2">The sequence shown here is derived from an EMBL/GenBank/DDBJ whole genome shotgun (WGS) entry which is preliminary data.</text>
</comment>
<keyword evidence="3" id="KW-1185">Reference proteome</keyword>
<dbReference type="EMBL" id="JAGGLB010000011">
    <property type="protein sequence ID" value="MBP1992053.1"/>
    <property type="molecule type" value="Genomic_DNA"/>
</dbReference>
<evidence type="ECO:0000313" key="3">
    <source>
        <dbReference type="Proteomes" id="UP001519287"/>
    </source>
</evidence>
<keyword evidence="1" id="KW-0812">Transmembrane</keyword>
<sequence>MTGTSKLAAASSESRWLVQTGEARKSNGSLSLRWNRVQRLMKVVNQQPGFLRCSYYTERKPSVNGAIRSSAIAAEGELGWYHGLTSLAAAGFFCFSRGIFRRGFLLIQRRPRSGSRVKARSKVMAKAKAKARSYLKIEARLKEEIR</sequence>
<keyword evidence="1" id="KW-1133">Transmembrane helix</keyword>
<keyword evidence="1" id="KW-0472">Membrane</keyword>
<dbReference type="Proteomes" id="UP001519287">
    <property type="component" value="Unassembled WGS sequence"/>
</dbReference>
<name>A0ABS4IX12_9BACL</name>